<dbReference type="GO" id="GO:0015833">
    <property type="term" value="P:peptide transport"/>
    <property type="evidence" value="ECO:0007669"/>
    <property type="project" value="TreeGrafter"/>
</dbReference>
<dbReference type="PIRSF" id="PIRSF002741">
    <property type="entry name" value="MppA"/>
    <property type="match status" value="1"/>
</dbReference>
<protein>
    <submittedName>
        <fullName evidence="3">Peptide/nickel transport system substrate-binding protein</fullName>
    </submittedName>
</protein>
<dbReference type="Proteomes" id="UP000198822">
    <property type="component" value="Chromosome I"/>
</dbReference>
<reference evidence="4" key="1">
    <citation type="submission" date="2016-10" db="EMBL/GenBank/DDBJ databases">
        <authorList>
            <person name="Varghese N."/>
            <person name="Submissions S."/>
        </authorList>
    </citation>
    <scope>NUCLEOTIDE SEQUENCE [LARGE SCALE GENOMIC DNA]</scope>
    <source>
        <strain evidence="4">DSM 22002</strain>
    </source>
</reference>
<evidence type="ECO:0000313" key="3">
    <source>
        <dbReference type="EMBL" id="SDH89498.1"/>
    </source>
</evidence>
<dbReference type="STRING" id="399736.SAMN04489720_2762"/>
<feature type="domain" description="Solute-binding protein family 5" evidence="2">
    <location>
        <begin position="96"/>
        <end position="511"/>
    </location>
</feature>
<dbReference type="GO" id="GO:0043190">
    <property type="term" value="C:ATP-binding cassette (ABC) transporter complex"/>
    <property type="evidence" value="ECO:0007669"/>
    <property type="project" value="InterPro"/>
</dbReference>
<dbReference type="RefSeq" id="WP_231945059.1">
    <property type="nucleotide sequence ID" value="NZ_LT629695.1"/>
</dbReference>
<dbReference type="CDD" id="cd08501">
    <property type="entry name" value="PBP2_Lpqw"/>
    <property type="match status" value="1"/>
</dbReference>
<keyword evidence="1" id="KW-0732">Signal</keyword>
<evidence type="ECO:0000313" key="4">
    <source>
        <dbReference type="Proteomes" id="UP000198822"/>
    </source>
</evidence>
<accession>A0A1G8G4Y5</accession>
<dbReference type="Gene3D" id="3.10.105.10">
    <property type="entry name" value="Dipeptide-binding Protein, Domain 3"/>
    <property type="match status" value="1"/>
</dbReference>
<feature type="signal peptide" evidence="1">
    <location>
        <begin position="1"/>
        <end position="22"/>
    </location>
</feature>
<dbReference type="InterPro" id="IPR039424">
    <property type="entry name" value="SBP_5"/>
</dbReference>
<dbReference type="GO" id="GO:1904680">
    <property type="term" value="F:peptide transmembrane transporter activity"/>
    <property type="evidence" value="ECO:0007669"/>
    <property type="project" value="TreeGrafter"/>
</dbReference>
<dbReference type="SUPFAM" id="SSF53850">
    <property type="entry name" value="Periplasmic binding protein-like II"/>
    <property type="match status" value="1"/>
</dbReference>
<dbReference type="EMBL" id="LT629695">
    <property type="protein sequence ID" value="SDH89498.1"/>
    <property type="molecule type" value="Genomic_DNA"/>
</dbReference>
<dbReference type="AlphaFoldDB" id="A0A1G8G4Y5"/>
<organism evidence="3 4">
    <name type="scientific">Agrococcus jejuensis</name>
    <dbReference type="NCBI Taxonomy" id="399736"/>
    <lineage>
        <taxon>Bacteria</taxon>
        <taxon>Bacillati</taxon>
        <taxon>Actinomycetota</taxon>
        <taxon>Actinomycetes</taxon>
        <taxon>Micrococcales</taxon>
        <taxon>Microbacteriaceae</taxon>
        <taxon>Agrococcus</taxon>
    </lineage>
</organism>
<evidence type="ECO:0000259" key="2">
    <source>
        <dbReference type="Pfam" id="PF00496"/>
    </source>
</evidence>
<gene>
    <name evidence="3" type="ORF">SAMN04489720_2762</name>
</gene>
<dbReference type="PANTHER" id="PTHR30290">
    <property type="entry name" value="PERIPLASMIC BINDING COMPONENT OF ABC TRANSPORTER"/>
    <property type="match status" value="1"/>
</dbReference>
<keyword evidence="4" id="KW-1185">Reference proteome</keyword>
<dbReference type="InterPro" id="IPR000914">
    <property type="entry name" value="SBP_5_dom"/>
</dbReference>
<proteinExistence type="predicted"/>
<dbReference type="Pfam" id="PF00496">
    <property type="entry name" value="SBP_bac_5"/>
    <property type="match status" value="1"/>
</dbReference>
<evidence type="ECO:0000256" key="1">
    <source>
        <dbReference type="SAM" id="SignalP"/>
    </source>
</evidence>
<feature type="chain" id="PRO_5039493165" evidence="1">
    <location>
        <begin position="23"/>
        <end position="610"/>
    </location>
</feature>
<dbReference type="PROSITE" id="PS51257">
    <property type="entry name" value="PROKAR_LIPOPROTEIN"/>
    <property type="match status" value="1"/>
</dbReference>
<dbReference type="GO" id="GO:0042597">
    <property type="term" value="C:periplasmic space"/>
    <property type="evidence" value="ECO:0007669"/>
    <property type="project" value="UniProtKB-ARBA"/>
</dbReference>
<dbReference type="InterPro" id="IPR030678">
    <property type="entry name" value="Peptide/Ni-bd"/>
</dbReference>
<dbReference type="Gene3D" id="3.40.190.10">
    <property type="entry name" value="Periplasmic binding protein-like II"/>
    <property type="match status" value="1"/>
</dbReference>
<name>A0A1G8G4Y5_9MICO</name>
<sequence>MRINRFAVGGAALAVGALALSACTPTPGGSGEEIVEGSSITVAWNQPFYSANGNTSFGNATANNNINYMTYGGFNFYDATPELQQDESFGTYELLSDDPLQVQYTINEGVQWSDGVPVDSADMLLNWAALSGFYNTEDFDASEFQDPETGEFTTEFPENTVFFDSGASPTEGLGLVQEVPEVNEDGRGVQLNYSSFYVDWELAFQAGLPAHVIGQQALGIEDPEEAKAAVVTAIQDGDLEALSAISAFWNNGFNFTEMPEDESILVSSGPYQITDFVLNDYITLSANENYVGDHQPQVEQVTVRFITDPLAAVQALQNGDVDVIAPQATADVRQQLDSLDGITVQYGDDATYEHVDLQFDQSRNPGVFSTLEARQSFLHTIPRQEIVDTLIVPLNPEATVRDSAVFLPGAEGYDESVANSGIDAYAEVDIDQAIALREQAGLAEGTEVCLLFASTNPRRVQEFQLMQQSAALAGWNLTDCSSPEWGGLLGTPGAYDASLFGWQSTSLGVASSGPNFSTDGINNMSFYSNPEMDDVVTQLNGEADPAEQLRLQQEIDRILVEDAFGITIFQFPAVSAWSDRITGLDPSPLAPTIFWNIWDWEPTETNVTES</sequence>